<dbReference type="AlphaFoldDB" id="A0A919N967"/>
<name>A0A919N967_9ACTN</name>
<keyword evidence="3" id="KW-1185">Reference proteome</keyword>
<dbReference type="Proteomes" id="UP000629619">
    <property type="component" value="Unassembled WGS sequence"/>
</dbReference>
<evidence type="ECO:0000313" key="3">
    <source>
        <dbReference type="Proteomes" id="UP000629619"/>
    </source>
</evidence>
<gene>
    <name evidence="2" type="ORF">Asi03nite_43820</name>
</gene>
<comment type="caution">
    <text evidence="2">The sequence shown here is derived from an EMBL/GenBank/DDBJ whole genome shotgun (WGS) entry which is preliminary data.</text>
</comment>
<organism evidence="2 3">
    <name type="scientific">Actinoplanes siamensis</name>
    <dbReference type="NCBI Taxonomy" id="1223317"/>
    <lineage>
        <taxon>Bacteria</taxon>
        <taxon>Bacillati</taxon>
        <taxon>Actinomycetota</taxon>
        <taxon>Actinomycetes</taxon>
        <taxon>Micromonosporales</taxon>
        <taxon>Micromonosporaceae</taxon>
        <taxon>Actinoplanes</taxon>
    </lineage>
</organism>
<protein>
    <submittedName>
        <fullName evidence="2">Uncharacterized protein</fullName>
    </submittedName>
</protein>
<dbReference type="RefSeq" id="WP_203682274.1">
    <property type="nucleotide sequence ID" value="NZ_BOMW01000041.1"/>
</dbReference>
<dbReference type="EMBL" id="BOMW01000041">
    <property type="protein sequence ID" value="GIF06844.1"/>
    <property type="molecule type" value="Genomic_DNA"/>
</dbReference>
<evidence type="ECO:0000313" key="2">
    <source>
        <dbReference type="EMBL" id="GIF06844.1"/>
    </source>
</evidence>
<sequence>MSEDLRDLLLLELRTAVAARRAGGADPDELTAGLVRRLRRLQREIRATSPGRPRPATGDPTEPSPD</sequence>
<evidence type="ECO:0000256" key="1">
    <source>
        <dbReference type="SAM" id="MobiDB-lite"/>
    </source>
</evidence>
<reference evidence="2" key="1">
    <citation type="submission" date="2021-01" db="EMBL/GenBank/DDBJ databases">
        <title>Whole genome shotgun sequence of Actinoplanes siamensis NBRC 109076.</title>
        <authorList>
            <person name="Komaki H."/>
            <person name="Tamura T."/>
        </authorList>
    </citation>
    <scope>NUCLEOTIDE SEQUENCE</scope>
    <source>
        <strain evidence="2">NBRC 109076</strain>
    </source>
</reference>
<feature type="region of interest" description="Disordered" evidence="1">
    <location>
        <begin position="42"/>
        <end position="66"/>
    </location>
</feature>
<accession>A0A919N967</accession>
<proteinExistence type="predicted"/>